<dbReference type="AlphaFoldDB" id="A0A5F7Z8V9"/>
<name>A0A5F7Z8V9_MACMU</name>
<dbReference type="SUPFAM" id="SSF46984">
    <property type="entry name" value="Smac/diablo"/>
    <property type="match status" value="1"/>
</dbReference>
<feature type="region of interest" description="Disordered" evidence="10">
    <location>
        <begin position="318"/>
        <end position="340"/>
    </location>
</feature>
<dbReference type="GO" id="GO:0009898">
    <property type="term" value="C:cytoplasmic side of plasma membrane"/>
    <property type="evidence" value="ECO:0007669"/>
    <property type="project" value="Ensembl"/>
</dbReference>
<reference evidence="12" key="1">
    <citation type="journal article" date="2007" name="Science">
        <title>Evolutionary and biomedical insights from the rhesus macaque genome.</title>
        <authorList>
            <person name="Gibbs R.A."/>
            <person name="Rogers J."/>
            <person name="Katze M.G."/>
            <person name="Bumgarner R."/>
            <person name="Weinstock G.M."/>
            <person name="Mardis E.R."/>
            <person name="Remington K.A."/>
            <person name="Strausberg R.L."/>
            <person name="Venter J.C."/>
            <person name="Wilson R.K."/>
            <person name="Batzer M.A."/>
            <person name="Bustamante C.D."/>
            <person name="Eichler E.E."/>
            <person name="Hahn M.W."/>
            <person name="Hardison R.C."/>
            <person name="Makova K.D."/>
            <person name="Miller W."/>
            <person name="Milosavljevic A."/>
            <person name="Palermo R.E."/>
            <person name="Siepel A."/>
            <person name="Sikela J.M."/>
            <person name="Attaway T."/>
            <person name="Bell S."/>
            <person name="Bernard K.E."/>
            <person name="Buhay C.J."/>
            <person name="Chandrabose M.N."/>
            <person name="Dao M."/>
            <person name="Davis C."/>
            <person name="Delehaunty K.D."/>
            <person name="Ding Y."/>
            <person name="Dinh H.H."/>
            <person name="Dugan-Rocha S."/>
            <person name="Fulton L.A."/>
            <person name="Gabisi R.A."/>
            <person name="Garner T.T."/>
            <person name="Godfrey J."/>
            <person name="Hawes A.C."/>
            <person name="Hernandez J."/>
            <person name="Hines S."/>
            <person name="Holder M."/>
            <person name="Hume J."/>
            <person name="Jhangiani S.N."/>
            <person name="Joshi V."/>
            <person name="Khan Z.M."/>
            <person name="Kirkness E.F."/>
            <person name="Cree A."/>
            <person name="Fowler R.G."/>
            <person name="Lee S."/>
            <person name="Lewis L.R."/>
            <person name="Li Z."/>
            <person name="Liu Y.-S."/>
            <person name="Moore S.M."/>
            <person name="Muzny D."/>
            <person name="Nazareth L.V."/>
            <person name="Ngo D.N."/>
            <person name="Okwuonu G.O."/>
            <person name="Pai G."/>
            <person name="Parker D."/>
            <person name="Paul H.A."/>
            <person name="Pfannkoch C."/>
            <person name="Pohl C.S."/>
            <person name="Rogers Y.-H.C."/>
            <person name="Ruiz S.J."/>
            <person name="Sabo A."/>
            <person name="Santibanez J."/>
            <person name="Schneider B.W."/>
            <person name="Smith S.M."/>
            <person name="Sodergren E."/>
            <person name="Svatek A.F."/>
            <person name="Utterback T.R."/>
            <person name="Vattathil S."/>
            <person name="Warren W."/>
            <person name="White C.S."/>
            <person name="Chinwalla A.T."/>
            <person name="Feng Y."/>
            <person name="Halpern A.L."/>
            <person name="Hillier L.W."/>
            <person name="Huang X."/>
            <person name="Minx P."/>
            <person name="Nelson J.O."/>
            <person name="Pepin K.H."/>
            <person name="Qin X."/>
            <person name="Sutton G.G."/>
            <person name="Venter E."/>
            <person name="Walenz B.P."/>
            <person name="Wallis J.W."/>
            <person name="Worley K.C."/>
            <person name="Yang S.-P."/>
            <person name="Jones S.M."/>
            <person name="Marra M.A."/>
            <person name="Rocchi M."/>
            <person name="Schein J.E."/>
            <person name="Baertsch R."/>
            <person name="Clarke L."/>
            <person name="Csuros M."/>
            <person name="Glasscock J."/>
            <person name="Harris R.A."/>
            <person name="Havlak P."/>
            <person name="Jackson A.R."/>
            <person name="Jiang H."/>
            <person name="Liu Y."/>
            <person name="Messina D.N."/>
            <person name="Shen Y."/>
            <person name="Song H.X.-Z."/>
            <person name="Wylie T."/>
            <person name="Zhang L."/>
            <person name="Birney E."/>
            <person name="Han K."/>
            <person name="Konkel M.K."/>
            <person name="Lee J."/>
            <person name="Smit A.F.A."/>
            <person name="Ullmer B."/>
            <person name="Wang H."/>
            <person name="Xing J."/>
            <person name="Burhans R."/>
            <person name="Cheng Z."/>
            <person name="Karro J.E."/>
            <person name="Ma J."/>
            <person name="Raney B."/>
            <person name="She X."/>
            <person name="Cox M.J."/>
            <person name="Demuth J.P."/>
            <person name="Dumas L.J."/>
            <person name="Han S.-G."/>
            <person name="Hopkins J."/>
            <person name="Karimpour-Fard A."/>
            <person name="Kim Y.H."/>
            <person name="Pollack J.R."/>
            <person name="Vinar T."/>
            <person name="Addo-Quaye C."/>
            <person name="Degenhardt J."/>
            <person name="Denby A."/>
            <person name="Hubisz M.J."/>
            <person name="Indap A."/>
            <person name="Kosiol C."/>
            <person name="Lahn B.T."/>
            <person name="Lawson H.A."/>
            <person name="Marklein A."/>
            <person name="Nielsen R."/>
            <person name="Vallender E.J."/>
            <person name="Clark A.G."/>
            <person name="Ferguson B."/>
            <person name="Hernandez R.D."/>
            <person name="Hirani K."/>
            <person name="Kehrer-Sawatzki H."/>
            <person name="Kolb J."/>
            <person name="Patil S."/>
            <person name="Pu L.-L."/>
            <person name="Ren Y."/>
            <person name="Smith D.G."/>
            <person name="Wheeler D.A."/>
            <person name="Schenck I."/>
            <person name="Ball E.V."/>
            <person name="Chen R."/>
            <person name="Cooper D.N."/>
            <person name="Giardine B."/>
            <person name="Hsu F."/>
            <person name="Kent W.J."/>
            <person name="Lesk A."/>
            <person name="Nelson D.L."/>
            <person name="O'brien W.E."/>
            <person name="Pruefer K."/>
            <person name="Stenson P.D."/>
            <person name="Wallace J.C."/>
            <person name="Ke H."/>
            <person name="Liu X.-M."/>
            <person name="Wang P."/>
            <person name="Xiang A.P."/>
            <person name="Yang F."/>
            <person name="Barber G.P."/>
            <person name="Haussler D."/>
            <person name="Karolchik D."/>
            <person name="Kern A.D."/>
            <person name="Kuhn R.M."/>
            <person name="Smith K.E."/>
            <person name="Zwieg A.S."/>
        </authorList>
    </citation>
    <scope>NUCLEOTIDE SEQUENCE [LARGE SCALE GENOMIC DNA]</scope>
    <source>
        <strain evidence="12">17573</strain>
    </source>
</reference>
<dbReference type="InterPro" id="IPR015142">
    <property type="entry name" value="Smac_DIABLO"/>
</dbReference>
<dbReference type="STRING" id="9544.ENSMMUP00000061597"/>
<evidence type="ECO:0000256" key="3">
    <source>
        <dbReference type="ARBA" id="ARBA00022946"/>
    </source>
</evidence>
<evidence type="ECO:0000256" key="8">
    <source>
        <dbReference type="ARBA" id="ARBA00070922"/>
    </source>
</evidence>
<evidence type="ECO:0000256" key="10">
    <source>
        <dbReference type="SAM" id="MobiDB-lite"/>
    </source>
</evidence>
<evidence type="ECO:0000256" key="2">
    <source>
        <dbReference type="ARBA" id="ARBA00022703"/>
    </source>
</evidence>
<sequence length="340" mass="38868">MPRPTRKFRRLVALRGRYSRCPKPRPLSPCLPNPDCFLGWGRGHGVRRSLVEAVPGPALTKLRHFRRVRPASVRCTMAALKSWLSRSVTSLFRYRQCLCVPVVANFKKRCFSELIRPWHKTVTVGFGVTLCAVPIAQKSEPHSLSSEALMRRAVSLVTDSTSTFLSQTTYALIEAITEYTKAVYTLISLYRQYTSLLGKMNSQEEDEVWQVIIGARAEMSSKHQEYLKLETTWMTAVGLSEMAAEAAYQTDGENETWNHSQWQNQDKLFVYVRLCGADQASITARNHIQLVKLQVDEVHQLSRKAETKLAEAQIEELRQKTQEEGEDRAELEQEAYLRED</sequence>
<comment type="subcellular location">
    <subcellularLocation>
        <location evidence="1">Mitochondrion</location>
    </subcellularLocation>
</comment>
<evidence type="ECO:0000256" key="4">
    <source>
        <dbReference type="ARBA" id="ARBA00023128"/>
    </source>
</evidence>
<evidence type="ECO:0000256" key="9">
    <source>
        <dbReference type="ARBA" id="ARBA00079353"/>
    </source>
</evidence>
<dbReference type="GO" id="GO:0043065">
    <property type="term" value="P:positive regulation of apoptotic process"/>
    <property type="evidence" value="ECO:0007669"/>
    <property type="project" value="Ensembl"/>
</dbReference>
<dbReference type="Pfam" id="PF09057">
    <property type="entry name" value="Smac_DIABLO"/>
    <property type="match status" value="2"/>
</dbReference>
<dbReference type="FunCoup" id="A0A5F7Z8V9">
    <property type="interactions" value="703"/>
</dbReference>
<evidence type="ECO:0000256" key="7">
    <source>
        <dbReference type="ARBA" id="ARBA00057426"/>
    </source>
</evidence>
<dbReference type="GeneTree" id="ENSGT00390000007237"/>
<dbReference type="GO" id="GO:0051402">
    <property type="term" value="P:neuron apoptotic process"/>
    <property type="evidence" value="ECO:0000318"/>
    <property type="project" value="GO_Central"/>
</dbReference>
<reference evidence="11" key="2">
    <citation type="submission" date="2019-01" db="EMBL/GenBank/DDBJ databases">
        <authorList>
            <person name="Graves T."/>
            <person name="Eichler E.E."/>
            <person name="Wilson R.K."/>
        </authorList>
    </citation>
    <scope>NUCLEOTIDE SEQUENCE [LARGE SCALE GENOMIC DNA]</scope>
    <source>
        <strain evidence="11">17573</strain>
    </source>
</reference>
<dbReference type="SMR" id="A0A5F7Z8V9"/>
<dbReference type="GO" id="GO:0008631">
    <property type="term" value="P:intrinsic apoptotic signaling pathway in response to oxidative stress"/>
    <property type="evidence" value="ECO:0000318"/>
    <property type="project" value="GO_Central"/>
</dbReference>
<comment type="function">
    <text evidence="7">Promotes apoptosis by activating caspases in the cytochrome c/Apaf-1/caspase-9 pathway. Acts by opposing the inhibitory activity of inhibitor of apoptosis proteins (IAP). Inhibits the activity of BIRC6/BRUCE by inhibiting its binding to caspases.</text>
</comment>
<organism evidence="11 12">
    <name type="scientific">Macaca mulatta</name>
    <name type="common">Rhesus macaque</name>
    <dbReference type="NCBI Taxonomy" id="9544"/>
    <lineage>
        <taxon>Eukaryota</taxon>
        <taxon>Metazoa</taxon>
        <taxon>Chordata</taxon>
        <taxon>Craniata</taxon>
        <taxon>Vertebrata</taxon>
        <taxon>Euteleostomi</taxon>
        <taxon>Mammalia</taxon>
        <taxon>Eutheria</taxon>
        <taxon>Euarchontoglires</taxon>
        <taxon>Primates</taxon>
        <taxon>Haplorrhini</taxon>
        <taxon>Catarrhini</taxon>
        <taxon>Cercopithecidae</taxon>
        <taxon>Cercopithecinae</taxon>
        <taxon>Macaca</taxon>
    </lineage>
</organism>
<evidence type="ECO:0000256" key="1">
    <source>
        <dbReference type="ARBA" id="ARBA00004173"/>
    </source>
</evidence>
<gene>
    <name evidence="11" type="primary">DIABLO</name>
</gene>
<dbReference type="InterPro" id="IPR009062">
    <property type="entry name" value="Smac/DIABLO-like_sf"/>
</dbReference>
<dbReference type="PANTHER" id="PTHR32247">
    <property type="entry name" value="DIABLO HOMOLOG, MITOCHONDRIAL"/>
    <property type="match status" value="1"/>
</dbReference>
<dbReference type="Bgee" id="ENSMMUG00000018037">
    <property type="expression patterns" value="Expressed in spermatocyte and 21 other cell types or tissues"/>
</dbReference>
<keyword evidence="12" id="KW-1185">Reference proteome</keyword>
<dbReference type="GO" id="GO:0005739">
    <property type="term" value="C:mitochondrion"/>
    <property type="evidence" value="ECO:0000318"/>
    <property type="project" value="GO_Central"/>
</dbReference>
<dbReference type="GO" id="GO:0035631">
    <property type="term" value="C:CD40 receptor complex"/>
    <property type="evidence" value="ECO:0007669"/>
    <property type="project" value="Ensembl"/>
</dbReference>
<dbReference type="ExpressionAtlas" id="A0A5F7Z8V9">
    <property type="expression patterns" value="baseline"/>
</dbReference>
<evidence type="ECO:0000256" key="6">
    <source>
        <dbReference type="ARBA" id="ARBA00046319"/>
    </source>
</evidence>
<dbReference type="FunFam" id="1.20.58.70:FF:000012">
    <property type="entry name" value="diablo homolog, mitochondrial isoform X1"/>
    <property type="match status" value="1"/>
</dbReference>
<evidence type="ECO:0000256" key="5">
    <source>
        <dbReference type="ARBA" id="ARBA00033049"/>
    </source>
</evidence>
<dbReference type="OMA" id="DTIWQVI"/>
<dbReference type="PANTHER" id="PTHR32247:SF3">
    <property type="entry name" value="DIABLO IAP-BINDING MITOCHONDRIAL PROTEIN"/>
    <property type="match status" value="1"/>
</dbReference>
<protein>
    <recommendedName>
        <fullName evidence="8">Diablo IAP-binding mitochondrial protein</fullName>
    </recommendedName>
    <alternativeName>
        <fullName evidence="9">Diablo homolog, mitochondrial</fullName>
    </alternativeName>
    <alternativeName>
        <fullName evidence="5">Direct IAP-binding protein with low pI</fullName>
    </alternativeName>
</protein>
<accession>A0A5F7Z8V9</accession>
<dbReference type="VEuPathDB" id="HostDB:ENSMMUG00000018037"/>
<keyword evidence="3" id="KW-0809">Transit peptide</keyword>
<reference evidence="11" key="4">
    <citation type="submission" date="2025-09" db="UniProtKB">
        <authorList>
            <consortium name="Ensembl"/>
        </authorList>
    </citation>
    <scope>IDENTIFICATION</scope>
    <source>
        <strain evidence="11">17573</strain>
    </source>
</reference>
<dbReference type="GO" id="GO:0005829">
    <property type="term" value="C:cytosol"/>
    <property type="evidence" value="ECO:0007669"/>
    <property type="project" value="Ensembl"/>
</dbReference>
<comment type="similarity">
    <text evidence="6">Belongs to the Smac/DIABLO protein family.</text>
</comment>
<proteinExistence type="inferred from homology"/>
<dbReference type="Proteomes" id="UP000006718">
    <property type="component" value="Chromosome 11"/>
</dbReference>
<evidence type="ECO:0000313" key="11">
    <source>
        <dbReference type="Ensembl" id="ENSMMUP00000061597.1"/>
    </source>
</evidence>
<reference evidence="11" key="3">
    <citation type="submission" date="2025-08" db="UniProtKB">
        <authorList>
            <consortium name="Ensembl"/>
        </authorList>
    </citation>
    <scope>IDENTIFICATION</scope>
    <source>
        <strain evidence="11">17573</strain>
    </source>
</reference>
<dbReference type="Ensembl" id="ENSMMUT00000094439.1">
    <property type="protein sequence ID" value="ENSMMUP00000061597.1"/>
    <property type="gene ID" value="ENSMMUG00000018037.4"/>
</dbReference>
<keyword evidence="4" id="KW-0496">Mitochondrion</keyword>
<dbReference type="Gene3D" id="1.20.58.70">
    <property type="match status" value="2"/>
</dbReference>
<evidence type="ECO:0000313" key="12">
    <source>
        <dbReference type="Proteomes" id="UP000006718"/>
    </source>
</evidence>
<dbReference type="InParanoid" id="A0A5F7Z8V9"/>
<keyword evidence="2" id="KW-0053">Apoptosis</keyword>